<dbReference type="SUPFAM" id="SSF53756">
    <property type="entry name" value="UDP-Glycosyltransferase/glycogen phosphorylase"/>
    <property type="match status" value="1"/>
</dbReference>
<protein>
    <submittedName>
        <fullName evidence="1">Uncharacterized protein</fullName>
    </submittedName>
</protein>
<evidence type="ECO:0000313" key="2">
    <source>
        <dbReference type="Proteomes" id="UP000431080"/>
    </source>
</evidence>
<dbReference type="AlphaFoldDB" id="A0A6I2FGK6"/>
<keyword evidence="2" id="KW-1185">Reference proteome</keyword>
<dbReference type="Pfam" id="PF20471">
    <property type="entry name" value="DUF6716"/>
    <property type="match status" value="1"/>
</dbReference>
<proteinExistence type="predicted"/>
<dbReference type="RefSeq" id="WP_153685491.1">
    <property type="nucleotide sequence ID" value="NZ_WJIF01000009.1"/>
</dbReference>
<evidence type="ECO:0000313" key="1">
    <source>
        <dbReference type="EMBL" id="MRG61063.1"/>
    </source>
</evidence>
<comment type="caution">
    <text evidence="1">The sequence shown here is derived from an EMBL/GenBank/DDBJ whole genome shotgun (WGS) entry which is preliminary data.</text>
</comment>
<sequence length="457" mass="48303">MTQGPQPAGADAAQAEAAQRRLLVVSDSDSYTKWGAALASRLPGGWHADLAVLATDVGPSPRQLASALADTRWATDAPHRVHLDDLAGLVGELRPDAVLLALRGPLVRVTAPVLHALADRPVLVSGFPGLTIPAVPKAIIYREQVDLVVLHSRREVRDFAALAAGLPAAPAFGLASLAFLADAAAVERRADASDVVFAVQAKVPATREERIALVGILGEAARRRPNRRLVVKVRARAGEAQTHAEEHDLAELIADPEVTRELGFTLPPNLVVEDGPMTAHLARAEALVTVSSTAVLEAIAAGVPALLLDDFGVGPKQLNTVFEGSGLFGDGQALAAGEWRTPDPAWLDDNYFHDPADDDWLARLAELLEARDAAPLPVLVRRHNLTGGALRRAFERKKMLGSHDGSALGAVAMGVAIPVRGTVRLARRVVRQLRGQQAAEVATAPGVARRAESTGLR</sequence>
<reference evidence="1 2" key="1">
    <citation type="submission" date="2019-10" db="EMBL/GenBank/DDBJ databases">
        <authorList>
            <person name="Nie G."/>
            <person name="Ming H."/>
            <person name="Yi B."/>
        </authorList>
    </citation>
    <scope>NUCLEOTIDE SEQUENCE [LARGE SCALE GENOMIC DNA]</scope>
    <source>
        <strain evidence="1 2">CFH 90414</strain>
    </source>
</reference>
<accession>A0A6I2FGK6</accession>
<organism evidence="1 2">
    <name type="scientific">Agromyces agglutinans</name>
    <dbReference type="NCBI Taxonomy" id="2662258"/>
    <lineage>
        <taxon>Bacteria</taxon>
        <taxon>Bacillati</taxon>
        <taxon>Actinomycetota</taxon>
        <taxon>Actinomycetes</taxon>
        <taxon>Micrococcales</taxon>
        <taxon>Microbacteriaceae</taxon>
        <taxon>Agromyces</taxon>
    </lineage>
</organism>
<dbReference type="Proteomes" id="UP000431080">
    <property type="component" value="Unassembled WGS sequence"/>
</dbReference>
<dbReference type="InterPro" id="IPR046561">
    <property type="entry name" value="DUF6716"/>
</dbReference>
<gene>
    <name evidence="1" type="ORF">GE115_14495</name>
</gene>
<name>A0A6I2FGK6_9MICO</name>
<dbReference type="EMBL" id="WJIF01000009">
    <property type="protein sequence ID" value="MRG61063.1"/>
    <property type="molecule type" value="Genomic_DNA"/>
</dbReference>